<gene>
    <name evidence="1" type="ORF">SAMN05216469_12621</name>
</gene>
<evidence type="ECO:0000313" key="1">
    <source>
        <dbReference type="EMBL" id="SEL40467.1"/>
    </source>
</evidence>
<sequence length="112" mass="13133">MYCRLYMHTDMSREDVVGVLEKRFGRAKKRGISDYGFGRFDIMIRNNDEFHPDRLRMYPDGFLYYELTAEADVYEDIIPTMDAISKVLWGAGIPTVVSCDEEEELNRYIMGL</sequence>
<accession>A0A1H7PZJ8</accession>
<dbReference type="AlphaFoldDB" id="A0A1H7PZJ8"/>
<evidence type="ECO:0000313" key="2">
    <source>
        <dbReference type="Proteomes" id="UP000186015"/>
    </source>
</evidence>
<dbReference type="RefSeq" id="WP_074836133.1">
    <property type="nucleotide sequence ID" value="NZ_FOAT01000026.1"/>
</dbReference>
<dbReference type="Proteomes" id="UP000186015">
    <property type="component" value="Unassembled WGS sequence"/>
</dbReference>
<protein>
    <submittedName>
        <fullName evidence="1">Uncharacterized protein</fullName>
    </submittedName>
</protein>
<dbReference type="OrthoDB" id="1823103at2"/>
<organism evidence="1 2">
    <name type="scientific">Ruminococcus albus</name>
    <dbReference type="NCBI Taxonomy" id="1264"/>
    <lineage>
        <taxon>Bacteria</taxon>
        <taxon>Bacillati</taxon>
        <taxon>Bacillota</taxon>
        <taxon>Clostridia</taxon>
        <taxon>Eubacteriales</taxon>
        <taxon>Oscillospiraceae</taxon>
        <taxon>Ruminococcus</taxon>
    </lineage>
</organism>
<proteinExistence type="predicted"/>
<name>A0A1H7PZJ8_RUMAL</name>
<dbReference type="EMBL" id="FOAT01000026">
    <property type="protein sequence ID" value="SEL40467.1"/>
    <property type="molecule type" value="Genomic_DNA"/>
</dbReference>
<reference evidence="1 2" key="1">
    <citation type="submission" date="2016-10" db="EMBL/GenBank/DDBJ databases">
        <authorList>
            <person name="de Groot N.N."/>
        </authorList>
    </citation>
    <scope>NUCLEOTIDE SEQUENCE [LARGE SCALE GENOMIC DNA]</scope>
    <source>
        <strain evidence="1 2">KH2T6</strain>
    </source>
</reference>